<dbReference type="SUPFAM" id="SSF88659">
    <property type="entry name" value="Sigma3 and sigma4 domains of RNA polymerase sigma factors"/>
    <property type="match status" value="2"/>
</dbReference>
<dbReference type="PROSITE" id="PS00715">
    <property type="entry name" value="SIGMA70_1"/>
    <property type="match status" value="1"/>
</dbReference>
<evidence type="ECO:0000256" key="5">
    <source>
        <dbReference type="ARBA" id="ARBA00023163"/>
    </source>
</evidence>
<dbReference type="PANTHER" id="PTHR30603">
    <property type="entry name" value="RNA POLYMERASE SIGMA FACTOR RPO"/>
    <property type="match status" value="1"/>
</dbReference>
<evidence type="ECO:0000259" key="9">
    <source>
        <dbReference type="PROSITE" id="PS00715"/>
    </source>
</evidence>
<dbReference type="InterPro" id="IPR007624">
    <property type="entry name" value="RNA_pol_sigma70_r3"/>
</dbReference>
<feature type="compositionally biased region" description="Polar residues" evidence="8">
    <location>
        <begin position="1"/>
        <end position="18"/>
    </location>
</feature>
<organism evidence="11 12">
    <name type="scientific">Lentibacillus cibarius</name>
    <dbReference type="NCBI Taxonomy" id="2583219"/>
    <lineage>
        <taxon>Bacteria</taxon>
        <taxon>Bacillati</taxon>
        <taxon>Bacillota</taxon>
        <taxon>Bacilli</taxon>
        <taxon>Bacillales</taxon>
        <taxon>Bacillaceae</taxon>
        <taxon>Lentibacillus</taxon>
    </lineage>
</organism>
<dbReference type="InterPro" id="IPR042189">
    <property type="entry name" value="RNA_pol_sigma_70_r1_1_sf"/>
</dbReference>
<keyword evidence="7" id="KW-0175">Coiled coil</keyword>
<feature type="domain" description="RNA polymerase sigma-70" evidence="10">
    <location>
        <begin position="334"/>
        <end position="360"/>
    </location>
</feature>
<comment type="similarity">
    <text evidence="6">Belongs to the sigma-70 factor family. RpoD/SigA subfamily.</text>
</comment>
<dbReference type="GO" id="GO:0005737">
    <property type="term" value="C:cytoplasm"/>
    <property type="evidence" value="ECO:0007669"/>
    <property type="project" value="UniProtKB-SubCell"/>
</dbReference>
<feature type="coiled-coil region" evidence="7">
    <location>
        <begin position="296"/>
        <end position="323"/>
    </location>
</feature>
<feature type="DNA-binding region" description="H-T-H motif" evidence="6">
    <location>
        <begin position="335"/>
        <end position="354"/>
    </location>
</feature>
<feature type="region of interest" description="Disordered" evidence="8">
    <location>
        <begin position="1"/>
        <end position="23"/>
    </location>
</feature>
<evidence type="ECO:0000256" key="2">
    <source>
        <dbReference type="ARBA" id="ARBA00023015"/>
    </source>
</evidence>
<sequence length="374" mass="43096">MAENKPSQTKENSNSELTLDQAKEQLVEMGKKRGVLAYEEVADRLSSFTIESEQMDEFYEYLTDQGVEVIGDTEEDPKMQEIAKEEEFDLNDLSVPLGIKINDPVRMYLKEIGRVDLLSAAEEIDLATRIENGEEEAKRRLAEANLRLVVSIAKRYVGRGMLFLDLIQEGNMGLIKAVEKFDYRKGFKFSTYATWWIRQAITRAIADQARTIRIPVHMVETINKLIRVQRQLLQDFGREPTPEEIGEEMELPPDKVREILKIAQEPVSLETPIGEEDDSHLGDFIEDQEAVSPSDHASYELLKEQLEDVLDTLTDREENVLRLRFGLDDGRTRTLEEVGKVFGVTRERIRQIEAKALRKLRHPSRSKRLKDFLE</sequence>
<dbReference type="Proteomes" id="UP000306980">
    <property type="component" value="Unassembled WGS sequence"/>
</dbReference>
<comment type="subcellular location">
    <subcellularLocation>
        <location evidence="6">Cytoplasm</location>
    </subcellularLocation>
</comment>
<dbReference type="Gene3D" id="1.10.220.120">
    <property type="entry name" value="Sigma-70 factor, region 1.1"/>
    <property type="match status" value="1"/>
</dbReference>
<dbReference type="FunFam" id="1.10.10.10:FF:000002">
    <property type="entry name" value="RNA polymerase sigma factor SigA"/>
    <property type="match status" value="1"/>
</dbReference>
<dbReference type="InterPro" id="IPR007630">
    <property type="entry name" value="RNA_pol_sigma70_r4"/>
</dbReference>
<dbReference type="CDD" id="cd06171">
    <property type="entry name" value="Sigma70_r4"/>
    <property type="match status" value="1"/>
</dbReference>
<dbReference type="Pfam" id="PF04542">
    <property type="entry name" value="Sigma70_r2"/>
    <property type="match status" value="1"/>
</dbReference>
<dbReference type="Pfam" id="PF04545">
    <property type="entry name" value="Sigma70_r4"/>
    <property type="match status" value="1"/>
</dbReference>
<dbReference type="NCBIfam" id="TIGR02393">
    <property type="entry name" value="RpoD_Cterm"/>
    <property type="match status" value="1"/>
</dbReference>
<accession>A0A5S3QGQ0</accession>
<name>A0A5S3QGQ0_9BACI</name>
<feature type="short sequence motif" description="Interaction with polymerase core subunit RpoC" evidence="6">
    <location>
        <begin position="165"/>
        <end position="168"/>
    </location>
</feature>
<reference evidence="11 12" key="1">
    <citation type="submission" date="2019-05" db="EMBL/GenBank/DDBJ databases">
        <title>Genomic analysis of Lentibacillus sp. NKC220-2.</title>
        <authorList>
            <person name="Oh Y.J."/>
        </authorList>
    </citation>
    <scope>NUCLEOTIDE SEQUENCE [LARGE SCALE GENOMIC DNA]</scope>
    <source>
        <strain evidence="11 12">NKC220-2</strain>
    </source>
</reference>
<dbReference type="Gene3D" id="1.10.10.10">
    <property type="entry name" value="Winged helix-like DNA-binding domain superfamily/Winged helix DNA-binding domain"/>
    <property type="match status" value="2"/>
</dbReference>
<dbReference type="EMBL" id="VCIA01000001">
    <property type="protein sequence ID" value="TMN20987.1"/>
    <property type="molecule type" value="Genomic_DNA"/>
</dbReference>
<keyword evidence="3 6" id="KW-0731">Sigma factor</keyword>
<evidence type="ECO:0000256" key="3">
    <source>
        <dbReference type="ARBA" id="ARBA00023082"/>
    </source>
</evidence>
<dbReference type="OrthoDB" id="9809557at2"/>
<dbReference type="NCBIfam" id="NF006666">
    <property type="entry name" value="PRK09210.1"/>
    <property type="match status" value="1"/>
</dbReference>
<dbReference type="SUPFAM" id="SSF88946">
    <property type="entry name" value="Sigma2 domain of RNA polymerase sigma factors"/>
    <property type="match status" value="1"/>
</dbReference>
<dbReference type="HAMAP" id="MF_00963">
    <property type="entry name" value="Sigma70_RpoD_SigA"/>
    <property type="match status" value="1"/>
</dbReference>
<dbReference type="GO" id="GO:0016987">
    <property type="term" value="F:sigma factor activity"/>
    <property type="evidence" value="ECO:0007669"/>
    <property type="project" value="UniProtKB-UniRule"/>
</dbReference>
<evidence type="ECO:0000256" key="8">
    <source>
        <dbReference type="SAM" id="MobiDB-lite"/>
    </source>
</evidence>
<dbReference type="PROSITE" id="PS00716">
    <property type="entry name" value="SIGMA70_2"/>
    <property type="match status" value="1"/>
</dbReference>
<evidence type="ECO:0000256" key="4">
    <source>
        <dbReference type="ARBA" id="ARBA00023125"/>
    </source>
</evidence>
<dbReference type="Gene3D" id="1.10.601.10">
    <property type="entry name" value="RNA Polymerase Primary Sigma Factor"/>
    <property type="match status" value="2"/>
</dbReference>
<dbReference type="FunFam" id="1.10.10.10:FF:000004">
    <property type="entry name" value="RNA polymerase sigma factor SigA"/>
    <property type="match status" value="1"/>
</dbReference>
<dbReference type="AlphaFoldDB" id="A0A5S3QGQ0"/>
<feature type="region of interest" description="Sigma-70 factor domain-2" evidence="6">
    <location>
        <begin position="141"/>
        <end position="211"/>
    </location>
</feature>
<dbReference type="RefSeq" id="WP_138600813.1">
    <property type="nucleotide sequence ID" value="NZ_VCIA01000001.1"/>
</dbReference>
<keyword evidence="5 6" id="KW-0804">Transcription</keyword>
<comment type="function">
    <text evidence="6">Sigma factors are initiation factors that promote the attachment of RNA polymerase to specific initiation sites and are then released. This sigma factor is the primary sigma factor during exponential growth.</text>
</comment>
<dbReference type="InterPro" id="IPR050239">
    <property type="entry name" value="Sigma-70_RNA_pol_init_factors"/>
</dbReference>
<keyword evidence="4 6" id="KW-0238">DNA-binding</keyword>
<dbReference type="InterPro" id="IPR009042">
    <property type="entry name" value="RNA_pol_sigma70_r1_2"/>
</dbReference>
<keyword evidence="1 6" id="KW-0963">Cytoplasm</keyword>
<dbReference type="InterPro" id="IPR000943">
    <property type="entry name" value="RNA_pol_sigma70"/>
</dbReference>
<gene>
    <name evidence="11" type="primary">rpoD</name>
    <name evidence="6" type="synonym">sigA</name>
    <name evidence="11" type="ORF">FFL34_01845</name>
</gene>
<dbReference type="InterPro" id="IPR013325">
    <property type="entry name" value="RNA_pol_sigma_r2"/>
</dbReference>
<dbReference type="GO" id="GO:0006352">
    <property type="term" value="P:DNA-templated transcription initiation"/>
    <property type="evidence" value="ECO:0007669"/>
    <property type="project" value="UniProtKB-UniRule"/>
</dbReference>
<dbReference type="InterPro" id="IPR007627">
    <property type="entry name" value="RNA_pol_sigma70_r2"/>
</dbReference>
<feature type="domain" description="RNA polymerase sigma-70" evidence="9">
    <location>
        <begin position="165"/>
        <end position="178"/>
    </location>
</feature>
<evidence type="ECO:0000256" key="1">
    <source>
        <dbReference type="ARBA" id="ARBA00022490"/>
    </source>
</evidence>
<dbReference type="FunFam" id="1.10.601.10:FF:000001">
    <property type="entry name" value="RNA polymerase sigma factor SigA"/>
    <property type="match status" value="1"/>
</dbReference>
<proteinExistence type="inferred from homology"/>
<evidence type="ECO:0000313" key="12">
    <source>
        <dbReference type="Proteomes" id="UP000306980"/>
    </source>
</evidence>
<feature type="region of interest" description="Sigma-70 factor domain-4" evidence="6">
    <location>
        <begin position="309"/>
        <end position="362"/>
    </location>
</feature>
<evidence type="ECO:0000256" key="6">
    <source>
        <dbReference type="HAMAP-Rule" id="MF_00963"/>
    </source>
</evidence>
<comment type="caution">
    <text evidence="11">The sequence shown here is derived from an EMBL/GenBank/DDBJ whole genome shotgun (WGS) entry which is preliminary data.</text>
</comment>
<protein>
    <recommendedName>
        <fullName evidence="6">RNA polymerase sigma factor SigA</fullName>
    </recommendedName>
</protein>
<dbReference type="GO" id="GO:0003677">
    <property type="term" value="F:DNA binding"/>
    <property type="evidence" value="ECO:0007669"/>
    <property type="project" value="UniProtKB-UniRule"/>
</dbReference>
<dbReference type="Pfam" id="PF04539">
    <property type="entry name" value="Sigma70_r3"/>
    <property type="match status" value="1"/>
</dbReference>
<keyword evidence="2 6" id="KW-0805">Transcription regulation</keyword>
<evidence type="ECO:0000256" key="7">
    <source>
        <dbReference type="SAM" id="Coils"/>
    </source>
</evidence>
<dbReference type="InterPro" id="IPR013324">
    <property type="entry name" value="RNA_pol_sigma_r3/r4-like"/>
</dbReference>
<dbReference type="Pfam" id="PF00140">
    <property type="entry name" value="Sigma70_r1_2"/>
    <property type="match status" value="1"/>
</dbReference>
<evidence type="ECO:0000313" key="11">
    <source>
        <dbReference type="EMBL" id="TMN20987.1"/>
    </source>
</evidence>
<dbReference type="InterPro" id="IPR036388">
    <property type="entry name" value="WH-like_DNA-bd_sf"/>
</dbReference>
<dbReference type="InterPro" id="IPR007127">
    <property type="entry name" value="RNA_pol_sigma_70_r1_1"/>
</dbReference>
<dbReference type="InterPro" id="IPR014284">
    <property type="entry name" value="RNA_pol_sigma-70_dom"/>
</dbReference>
<comment type="subunit">
    <text evidence="6">Interacts transiently with the RNA polymerase catalytic core.</text>
</comment>
<dbReference type="Pfam" id="PF03979">
    <property type="entry name" value="Sigma70_r1_1"/>
    <property type="match status" value="1"/>
</dbReference>
<dbReference type="PANTHER" id="PTHR30603:SF60">
    <property type="entry name" value="RNA POLYMERASE SIGMA FACTOR RPOD"/>
    <property type="match status" value="1"/>
</dbReference>
<dbReference type="InterPro" id="IPR028630">
    <property type="entry name" value="Sigma70_RpoD"/>
</dbReference>
<evidence type="ECO:0000259" key="10">
    <source>
        <dbReference type="PROSITE" id="PS00716"/>
    </source>
</evidence>
<dbReference type="InterPro" id="IPR012760">
    <property type="entry name" value="RNA_pol_sigma_RpoD_C"/>
</dbReference>
<dbReference type="PRINTS" id="PR00046">
    <property type="entry name" value="SIGMA70FCT"/>
</dbReference>
<dbReference type="NCBIfam" id="TIGR02937">
    <property type="entry name" value="sigma70-ECF"/>
    <property type="match status" value="1"/>
</dbReference>
<feature type="region of interest" description="Sigma-70 factor domain-3" evidence="6">
    <location>
        <begin position="220"/>
        <end position="296"/>
    </location>
</feature>